<feature type="binding site" evidence="5">
    <location>
        <position position="81"/>
    </location>
    <ligand>
        <name>S-adenosyl-L-methionine</name>
        <dbReference type="ChEBI" id="CHEBI:59789"/>
    </ligand>
</feature>
<keyword evidence="1 5" id="KW-0474">Menaquinone biosynthesis</keyword>
<comment type="similarity">
    <text evidence="5">Belongs to the class I-like SAM-binding methyltransferase superfamily. MenG/UbiE family.</text>
</comment>
<dbReference type="RefSeq" id="WP_041017119.1">
    <property type="nucleotide sequence ID" value="NZ_CCEJ010000003.1"/>
</dbReference>
<comment type="caution">
    <text evidence="6">The sequence shown here is derived from an EMBL/GenBank/DDBJ whole genome shotgun (WGS) entry which is preliminary data.</text>
</comment>
<protein>
    <recommendedName>
        <fullName evidence="5">Demethylmenaquinone methyltransferase</fullName>
        <ecNumber evidence="5">2.1.1.163</ecNumber>
    </recommendedName>
</protein>
<dbReference type="PANTHER" id="PTHR43591:SF24">
    <property type="entry name" value="2-METHOXY-6-POLYPRENYL-1,4-BENZOQUINOL METHYLASE, MITOCHONDRIAL"/>
    <property type="match status" value="1"/>
</dbReference>
<keyword evidence="3 5" id="KW-0808">Transferase</keyword>
<accession>A0A090CYK6</accession>
<evidence type="ECO:0000256" key="2">
    <source>
        <dbReference type="ARBA" id="ARBA00022603"/>
    </source>
</evidence>
<dbReference type="NCBIfam" id="NF001244">
    <property type="entry name" value="PRK00216.1-5"/>
    <property type="match status" value="1"/>
</dbReference>
<comment type="catalytic activity">
    <reaction evidence="5">
        <text>a 2-demethylmenaquinol + S-adenosyl-L-methionine = a menaquinol + S-adenosyl-L-homocysteine + H(+)</text>
        <dbReference type="Rhea" id="RHEA:42640"/>
        <dbReference type="Rhea" id="RHEA-COMP:9539"/>
        <dbReference type="Rhea" id="RHEA-COMP:9563"/>
        <dbReference type="ChEBI" id="CHEBI:15378"/>
        <dbReference type="ChEBI" id="CHEBI:18151"/>
        <dbReference type="ChEBI" id="CHEBI:55437"/>
        <dbReference type="ChEBI" id="CHEBI:57856"/>
        <dbReference type="ChEBI" id="CHEBI:59789"/>
        <dbReference type="EC" id="2.1.1.163"/>
    </reaction>
</comment>
<dbReference type="STRING" id="1437425.CSEC_0849"/>
<dbReference type="SUPFAM" id="SSF53335">
    <property type="entry name" value="S-adenosyl-L-methionine-dependent methyltransferases"/>
    <property type="match status" value="1"/>
</dbReference>
<organism evidence="6 7">
    <name type="scientific">Candidatus Criblamydia sequanensis CRIB-18</name>
    <dbReference type="NCBI Taxonomy" id="1437425"/>
    <lineage>
        <taxon>Bacteria</taxon>
        <taxon>Pseudomonadati</taxon>
        <taxon>Chlamydiota</taxon>
        <taxon>Chlamydiia</taxon>
        <taxon>Parachlamydiales</taxon>
        <taxon>Candidatus Criblamydiaceae</taxon>
        <taxon>Candidatus Criblamydia</taxon>
    </lineage>
</organism>
<feature type="binding site" evidence="5">
    <location>
        <begin position="109"/>
        <end position="110"/>
    </location>
    <ligand>
        <name>S-adenosyl-L-methionine</name>
        <dbReference type="ChEBI" id="CHEBI:59789"/>
    </ligand>
</feature>
<evidence type="ECO:0000256" key="3">
    <source>
        <dbReference type="ARBA" id="ARBA00022679"/>
    </source>
</evidence>
<dbReference type="InterPro" id="IPR023576">
    <property type="entry name" value="UbiE/COQ5_MeTrFase_CS"/>
</dbReference>
<dbReference type="InterPro" id="IPR029063">
    <property type="entry name" value="SAM-dependent_MTases_sf"/>
</dbReference>
<dbReference type="HAMAP" id="MF_01813">
    <property type="entry name" value="MenG_UbiE_methyltr"/>
    <property type="match status" value="1"/>
</dbReference>
<reference evidence="6" key="2">
    <citation type="submission" date="2014-09" db="EMBL/GenBank/DDBJ databases">
        <title>Criblamydia sequanensis harbors a mega-plasmid encoding arsenite resistance.</title>
        <authorList>
            <person name="Bertelli C."/>
            <person name="Goesmann A."/>
            <person name="Greub G."/>
        </authorList>
    </citation>
    <scope>NUCLEOTIDE SEQUENCE [LARGE SCALE GENOMIC DNA]</scope>
    <source>
        <strain evidence="6">CRIB-18</strain>
    </source>
</reference>
<dbReference type="eggNOG" id="COG2226">
    <property type="taxonomic scope" value="Bacteria"/>
</dbReference>
<proteinExistence type="inferred from homology"/>
<dbReference type="Gene3D" id="3.40.50.150">
    <property type="entry name" value="Vaccinia Virus protein VP39"/>
    <property type="match status" value="1"/>
</dbReference>
<dbReference type="GO" id="GO:0032259">
    <property type="term" value="P:methylation"/>
    <property type="evidence" value="ECO:0007669"/>
    <property type="project" value="UniProtKB-KW"/>
</dbReference>
<evidence type="ECO:0000256" key="1">
    <source>
        <dbReference type="ARBA" id="ARBA00022428"/>
    </source>
</evidence>
<name>A0A090CYK6_9BACT</name>
<dbReference type="PROSITE" id="PS01183">
    <property type="entry name" value="UBIE_1"/>
    <property type="match status" value="1"/>
</dbReference>
<evidence type="ECO:0000256" key="5">
    <source>
        <dbReference type="HAMAP-Rule" id="MF_01813"/>
    </source>
</evidence>
<dbReference type="EMBL" id="CCEJ010000003">
    <property type="protein sequence ID" value="CDR33677.1"/>
    <property type="molecule type" value="Genomic_DNA"/>
</dbReference>
<evidence type="ECO:0000313" key="6">
    <source>
        <dbReference type="EMBL" id="CDR33677.1"/>
    </source>
</evidence>
<keyword evidence="4 5" id="KW-0949">S-adenosyl-L-methionine</keyword>
<keyword evidence="7" id="KW-1185">Reference proteome</keyword>
<dbReference type="NCBIfam" id="TIGR01934">
    <property type="entry name" value="MenG_MenH_UbiE"/>
    <property type="match status" value="1"/>
</dbReference>
<dbReference type="GO" id="GO:0009234">
    <property type="term" value="P:menaquinone biosynthetic process"/>
    <property type="evidence" value="ECO:0007669"/>
    <property type="project" value="UniProtKB-UniRule"/>
</dbReference>
<reference evidence="6" key="1">
    <citation type="submission" date="2013-12" db="EMBL/GenBank/DDBJ databases">
        <authorList>
            <person name="Linke B."/>
        </authorList>
    </citation>
    <scope>NUCLEOTIDE SEQUENCE [LARGE SCALE GENOMIC DNA]</scope>
    <source>
        <strain evidence="6">CRIB-18</strain>
    </source>
</reference>
<comment type="function">
    <text evidence="5">Methyltransferase required for the conversion of demethylmenaquinol (DMKH2) to menaquinol (MKH2).</text>
</comment>
<dbReference type="PANTHER" id="PTHR43591">
    <property type="entry name" value="METHYLTRANSFERASE"/>
    <property type="match status" value="1"/>
</dbReference>
<comment type="pathway">
    <text evidence="5">Quinol/quinone metabolism; menaquinone biosynthesis; menaquinol from 1,4-dihydroxy-2-naphthoate: step 2/2.</text>
</comment>
<dbReference type="Proteomes" id="UP000031552">
    <property type="component" value="Unassembled WGS sequence"/>
</dbReference>
<dbReference type="PROSITE" id="PS51608">
    <property type="entry name" value="SAM_MT_UBIE"/>
    <property type="match status" value="1"/>
</dbReference>
<gene>
    <name evidence="5 6" type="primary">menG</name>
    <name evidence="6" type="ORF">CSEC_0849</name>
</gene>
<dbReference type="InterPro" id="IPR004033">
    <property type="entry name" value="UbiE/COQ5_MeTrFase"/>
</dbReference>
<feature type="binding site" evidence="5">
    <location>
        <position position="60"/>
    </location>
    <ligand>
        <name>S-adenosyl-L-methionine</name>
        <dbReference type="ChEBI" id="CHEBI:59789"/>
    </ligand>
</feature>
<keyword evidence="2 5" id="KW-0489">Methyltransferase</keyword>
<dbReference type="GO" id="GO:0043770">
    <property type="term" value="F:demethylmenaquinone methyltransferase activity"/>
    <property type="evidence" value="ECO:0007669"/>
    <property type="project" value="UniProtKB-UniRule"/>
</dbReference>
<dbReference type="AlphaFoldDB" id="A0A090CYK6"/>
<evidence type="ECO:0000313" key="7">
    <source>
        <dbReference type="Proteomes" id="UP000031552"/>
    </source>
</evidence>
<dbReference type="EC" id="2.1.1.163" evidence="5"/>
<comment type="caution">
    <text evidence="5">Lacks conserved residue(s) required for the propagation of feature annotation.</text>
</comment>
<dbReference type="Pfam" id="PF01209">
    <property type="entry name" value="Ubie_methyltran"/>
    <property type="match status" value="1"/>
</dbReference>
<evidence type="ECO:0000256" key="4">
    <source>
        <dbReference type="ARBA" id="ARBA00022691"/>
    </source>
</evidence>
<dbReference type="UniPathway" id="UPA00079">
    <property type="reaction ID" value="UER00169"/>
</dbReference>
<sequence>MDYSKTKPESIQYLFGNIANKYDKANAILSFGLHHFWNKKLVKELSSQKRKTYLDLCSGTGEIALRFVQSNPDSKKIILLDFCKEMLDIAEAKFNKPEMPKNIEYLVADAQKLPLDSKSIDLISMAYGIRNVKAPELAIREAYRVLAPGGKIAILELTKPDNRLLKFGHHLYLKGLLPIIGKFITENKKAYQYLCESIHQFVPPLEIKNKMQEAGFQQIKIKKLNFGIATLITAQKTDE</sequence>
<dbReference type="CDD" id="cd02440">
    <property type="entry name" value="AdoMet_MTases"/>
    <property type="match status" value="1"/>
</dbReference>